<dbReference type="SUPFAM" id="SSF57850">
    <property type="entry name" value="RING/U-box"/>
    <property type="match status" value="1"/>
</dbReference>
<dbReference type="EMBL" id="JBICCN010000222">
    <property type="protein sequence ID" value="KAL3085707.1"/>
    <property type="molecule type" value="Genomic_DNA"/>
</dbReference>
<evidence type="ECO:0000256" key="9">
    <source>
        <dbReference type="ARBA" id="ARBA00023306"/>
    </source>
</evidence>
<evidence type="ECO:0000256" key="5">
    <source>
        <dbReference type="ARBA" id="ARBA00022771"/>
    </source>
</evidence>
<dbReference type="InterPro" id="IPR001841">
    <property type="entry name" value="Znf_RING"/>
</dbReference>
<dbReference type="PANTHER" id="PTHR11210">
    <property type="entry name" value="RING BOX"/>
    <property type="match status" value="1"/>
</dbReference>
<name>A0ABD2J2W3_HETSC</name>
<comment type="caution">
    <text evidence="13">The sequence shown here is derived from an EMBL/GenBank/DDBJ whole genome shotgun (WGS) entry which is preliminary data.</text>
</comment>
<reference evidence="13 14" key="1">
    <citation type="submission" date="2024-10" db="EMBL/GenBank/DDBJ databases">
        <authorList>
            <person name="Kim D."/>
        </authorList>
    </citation>
    <scope>NUCLEOTIDE SEQUENCE [LARGE SCALE GENOMIC DNA]</scope>
    <source>
        <strain evidence="13">Taebaek</strain>
    </source>
</reference>
<proteinExistence type="inferred from homology"/>
<dbReference type="InterPro" id="IPR051031">
    <property type="entry name" value="RING-box_E3_Ubiquitin_Ligase"/>
</dbReference>
<evidence type="ECO:0000256" key="6">
    <source>
        <dbReference type="ARBA" id="ARBA00022776"/>
    </source>
</evidence>
<evidence type="ECO:0000256" key="1">
    <source>
        <dbReference type="ARBA" id="ARBA00009273"/>
    </source>
</evidence>
<dbReference type="Pfam" id="PF12861">
    <property type="entry name" value="zf-ANAPC11"/>
    <property type="match status" value="1"/>
</dbReference>
<evidence type="ECO:0000259" key="12">
    <source>
        <dbReference type="PROSITE" id="PS50089"/>
    </source>
</evidence>
<protein>
    <recommendedName>
        <fullName evidence="2">Anaphase-promoting complex subunit 11</fullName>
    </recommendedName>
</protein>
<keyword evidence="9" id="KW-0131">Cell cycle</keyword>
<evidence type="ECO:0000256" key="2">
    <source>
        <dbReference type="ARBA" id="ARBA00013928"/>
    </source>
</evidence>
<dbReference type="GO" id="GO:0008270">
    <property type="term" value="F:zinc ion binding"/>
    <property type="evidence" value="ECO:0007669"/>
    <property type="project" value="UniProtKB-KW"/>
</dbReference>
<evidence type="ECO:0000256" key="11">
    <source>
        <dbReference type="SAM" id="MobiDB-lite"/>
    </source>
</evidence>
<dbReference type="CDD" id="cd16456">
    <property type="entry name" value="RING-H2_APC11"/>
    <property type="match status" value="1"/>
</dbReference>
<dbReference type="PROSITE" id="PS50089">
    <property type="entry name" value="ZF_RING_2"/>
    <property type="match status" value="1"/>
</dbReference>
<gene>
    <name evidence="13" type="ORF">niasHS_009648</name>
</gene>
<feature type="domain" description="RING-type" evidence="12">
    <location>
        <begin position="163"/>
        <end position="218"/>
    </location>
</feature>
<dbReference type="GO" id="GO:0051301">
    <property type="term" value="P:cell division"/>
    <property type="evidence" value="ECO:0007669"/>
    <property type="project" value="UniProtKB-KW"/>
</dbReference>
<organism evidence="13 14">
    <name type="scientific">Heterodera schachtii</name>
    <name type="common">Sugarbeet cyst nematode worm</name>
    <name type="synonym">Tylenchus schachtii</name>
    <dbReference type="NCBI Taxonomy" id="97005"/>
    <lineage>
        <taxon>Eukaryota</taxon>
        <taxon>Metazoa</taxon>
        <taxon>Ecdysozoa</taxon>
        <taxon>Nematoda</taxon>
        <taxon>Chromadorea</taxon>
        <taxon>Rhabditida</taxon>
        <taxon>Tylenchina</taxon>
        <taxon>Tylenchomorpha</taxon>
        <taxon>Tylenchoidea</taxon>
        <taxon>Heteroderidae</taxon>
        <taxon>Heteroderinae</taxon>
        <taxon>Heterodera</taxon>
    </lineage>
</organism>
<dbReference type="Gene3D" id="3.30.40.10">
    <property type="entry name" value="Zinc/RING finger domain, C3HC4 (zinc finger)"/>
    <property type="match status" value="1"/>
</dbReference>
<feature type="region of interest" description="Disordered" evidence="11">
    <location>
        <begin position="1"/>
        <end position="52"/>
    </location>
</feature>
<evidence type="ECO:0000256" key="8">
    <source>
        <dbReference type="ARBA" id="ARBA00022833"/>
    </source>
</evidence>
<dbReference type="AlphaFoldDB" id="A0ABD2J2W3"/>
<sequence>MSSNEEEEESGGSNDDQFSSPISPVSPIQPMSTDWSNAIDAQEMGAGGVGGGISSGSLHESLHELSPIWADGDLIGDTLSAVPDSPSDEDPYASTIYRPVSMVTPVAALPNPNPPSCSFGGPMESIEAKGPLELPTQTRLKVRIKRLDIVGSWRWVDGKEDACGICRTPFETCCMDCKFPGDECPLVLGQCKHPFHMHCIVKWTNTQSGQKPACPLCRQEWKFATS</sequence>
<evidence type="ECO:0000256" key="7">
    <source>
        <dbReference type="ARBA" id="ARBA00022786"/>
    </source>
</evidence>
<evidence type="ECO:0000256" key="3">
    <source>
        <dbReference type="ARBA" id="ARBA00022618"/>
    </source>
</evidence>
<evidence type="ECO:0000256" key="4">
    <source>
        <dbReference type="ARBA" id="ARBA00022723"/>
    </source>
</evidence>
<keyword evidence="14" id="KW-1185">Reference proteome</keyword>
<feature type="compositionally biased region" description="Acidic residues" evidence="11">
    <location>
        <begin position="1"/>
        <end position="10"/>
    </location>
</feature>
<keyword evidence="5 10" id="KW-0863">Zinc-finger</keyword>
<dbReference type="InterPro" id="IPR024991">
    <property type="entry name" value="RING-H2_APC11"/>
</dbReference>
<keyword evidence="4" id="KW-0479">Metal-binding</keyword>
<accession>A0ABD2J2W3</accession>
<dbReference type="Proteomes" id="UP001620645">
    <property type="component" value="Unassembled WGS sequence"/>
</dbReference>
<keyword evidence="3" id="KW-0132">Cell division</keyword>
<feature type="compositionally biased region" description="Low complexity" evidence="11">
    <location>
        <begin position="11"/>
        <end position="32"/>
    </location>
</feature>
<comment type="similarity">
    <text evidence="1">Belongs to the RING-box family.</text>
</comment>
<evidence type="ECO:0000256" key="10">
    <source>
        <dbReference type="PROSITE-ProRule" id="PRU00175"/>
    </source>
</evidence>
<keyword evidence="7" id="KW-0833">Ubl conjugation pathway</keyword>
<dbReference type="InterPro" id="IPR013083">
    <property type="entry name" value="Znf_RING/FYVE/PHD"/>
</dbReference>
<evidence type="ECO:0000313" key="13">
    <source>
        <dbReference type="EMBL" id="KAL3085707.1"/>
    </source>
</evidence>
<keyword evidence="6" id="KW-0498">Mitosis</keyword>
<evidence type="ECO:0000313" key="14">
    <source>
        <dbReference type="Proteomes" id="UP001620645"/>
    </source>
</evidence>
<keyword evidence="8" id="KW-0862">Zinc</keyword>